<protein>
    <recommendedName>
        <fullName evidence="3">DUF2288 domain-containing protein</fullName>
    </recommendedName>
</protein>
<dbReference type="Pfam" id="PF10052">
    <property type="entry name" value="DUF2288"/>
    <property type="match status" value="1"/>
</dbReference>
<evidence type="ECO:0000313" key="1">
    <source>
        <dbReference type="EMBL" id="BCK88887.1"/>
    </source>
</evidence>
<keyword evidence="2" id="KW-1185">Reference proteome</keyword>
<name>A0AAN1XCB0_9PROT</name>
<reference evidence="1 2" key="1">
    <citation type="journal article" date="2022" name="Int. J. Syst. Evol. Microbiol.">
        <title>&lt;i&gt;Sideroxyarcus emersonii&lt;/i&gt; gen. nov. sp. nov., a neutrophilic, microaerobic iron- and thiosulfate-oxidizing bacterium isolated from iron-rich wetland sediment.</title>
        <authorList>
            <person name="Kato S."/>
            <person name="Itoh T."/>
            <person name="Iino T."/>
            <person name="Ohkuma M."/>
        </authorList>
    </citation>
    <scope>NUCLEOTIDE SEQUENCE [LARGE SCALE GENOMIC DNA]</scope>
    <source>
        <strain evidence="1 2">MIZ01</strain>
    </source>
</reference>
<organism evidence="1 2">
    <name type="scientific">Sideroxyarcus emersonii</name>
    <dbReference type="NCBI Taxonomy" id="2764705"/>
    <lineage>
        <taxon>Bacteria</taxon>
        <taxon>Pseudomonadati</taxon>
        <taxon>Pseudomonadota</taxon>
        <taxon>Betaproteobacteria</taxon>
        <taxon>Nitrosomonadales</taxon>
        <taxon>Gallionellaceae</taxon>
        <taxon>Sideroxyarcus</taxon>
    </lineage>
</organism>
<dbReference type="InterPro" id="IPR018741">
    <property type="entry name" value="DUF2288"/>
</dbReference>
<sequence>MTTLNPQDFKRASVNLETARIAWKELQRFFASGSAILVGAELDLVEVAFQISEDNKAQVLEWMQRGQLARVPDAQALAWYEADADVWAVVVRPYVLVQQA</sequence>
<dbReference type="Proteomes" id="UP001320326">
    <property type="component" value="Chromosome"/>
</dbReference>
<proteinExistence type="predicted"/>
<dbReference type="EMBL" id="AP023423">
    <property type="protein sequence ID" value="BCK88887.1"/>
    <property type="molecule type" value="Genomic_DNA"/>
</dbReference>
<gene>
    <name evidence="1" type="ORF">MIZ01_2693</name>
</gene>
<dbReference type="KEGG" id="seme:MIZ01_2693"/>
<evidence type="ECO:0008006" key="3">
    <source>
        <dbReference type="Google" id="ProtNLM"/>
    </source>
</evidence>
<dbReference type="AlphaFoldDB" id="A0AAN1XCB0"/>
<dbReference type="RefSeq" id="WP_237247394.1">
    <property type="nucleotide sequence ID" value="NZ_AP023423.1"/>
</dbReference>
<accession>A0AAN1XCB0</accession>
<evidence type="ECO:0000313" key="2">
    <source>
        <dbReference type="Proteomes" id="UP001320326"/>
    </source>
</evidence>